<gene>
    <name evidence="3" type="ordered locus">Mthe_0877</name>
</gene>
<sequence>MRVHATLHMKDIYTILKGNSSIYLITLIMVFAIFTVLCNVGISDWPQYQQDGFNSGVTSERFPEYPVILWSADIQRVDVTPVICDGAVYVIAGNGTLYAFDAGTGEAIWASHLDGWVFQTSTPACGGKKVFAATDSGNLAAVDRLTGIKLWNYSLTDKRFEAPLTYDGLRLYIGEGSAYGTSEKKFFCIFDNGTECWNYTSETKGYQWCGSCSIGNYVVVGQNDGIILSLNRVNGEVADALSLNDSTRLSFSQNNPGRIRAPVTCKDGWIYTTSEITANEGYVWKIAFDKETGRFEDRGWSVPIGFSTSTPAIFADRVYLGVGEHGHPGALVCINDTSGDMIWTYPVEAGVKASPAISTAYDKPRIIFNTAQIDGSVYCIEDSGDRGELLWKFDPPDNGYILGGVAVYKGRLYFGTEGDQHYGKLYCLGDDEWSQFHHDPQHTGLSRSKAPRDNRTAWISEDIRAQPGSSVSVASGMVFVNCVDRLVCLDQISGRVLWSHPFKSAGDYAFGFTPVYHDGKVFFTSDRTYCLNASDGEEVWSYTPPTGRFAIDGSPAIAEGKIFVSDWDGHHYYCLEEETGKEIWNFTVEGNAQSTPAIDLNRLVFGSWEWGLGGRIYCVHLNNGTEIWNLSTENSPCGSATINDGVVYMPTYNFDGDGDLLALSLVNGSILWRAEISPTDSTPAFADDRVYVCGGCEGFSKLHTYCFDAKTGELIWKTPSELEIGDWRCSPAYADGLVFVGRPDFMEYDGIFALNATTGEIVWSYPAGGSSPAVACGMVFTIGNGRVYAFGDSKATG</sequence>
<dbReference type="Proteomes" id="UP000000674">
    <property type="component" value="Chromosome"/>
</dbReference>
<dbReference type="InterPro" id="IPR018391">
    <property type="entry name" value="PQQ_b-propeller_rpt"/>
</dbReference>
<dbReference type="Pfam" id="PF13360">
    <property type="entry name" value="PQQ_2"/>
    <property type="match status" value="2"/>
</dbReference>
<evidence type="ECO:0000259" key="2">
    <source>
        <dbReference type="Pfam" id="PF13360"/>
    </source>
</evidence>
<proteinExistence type="predicted"/>
<dbReference type="STRING" id="349307.Mthe_0877"/>
<keyword evidence="4" id="KW-1185">Reference proteome</keyword>
<dbReference type="PANTHER" id="PTHR34512">
    <property type="entry name" value="CELL SURFACE PROTEIN"/>
    <property type="match status" value="1"/>
</dbReference>
<accession>A0B7J1</accession>
<evidence type="ECO:0000313" key="3">
    <source>
        <dbReference type="EMBL" id="ABK14665.1"/>
    </source>
</evidence>
<feature type="transmembrane region" description="Helical" evidence="1">
    <location>
        <begin position="21"/>
        <end position="42"/>
    </location>
</feature>
<evidence type="ECO:0000256" key="1">
    <source>
        <dbReference type="SAM" id="Phobius"/>
    </source>
</evidence>
<dbReference type="InterPro" id="IPR011047">
    <property type="entry name" value="Quinoprotein_ADH-like_sf"/>
</dbReference>
<dbReference type="EMBL" id="CP000477">
    <property type="protein sequence ID" value="ABK14665.1"/>
    <property type="molecule type" value="Genomic_DNA"/>
</dbReference>
<protein>
    <submittedName>
        <fullName evidence="3">Pyrrolo-quinoline quinone</fullName>
    </submittedName>
</protein>
<dbReference type="Gene3D" id="2.40.10.480">
    <property type="match status" value="1"/>
</dbReference>
<evidence type="ECO:0000313" key="4">
    <source>
        <dbReference type="Proteomes" id="UP000000674"/>
    </source>
</evidence>
<keyword evidence="1" id="KW-0472">Membrane</keyword>
<keyword evidence="1" id="KW-0812">Transmembrane</keyword>
<dbReference type="Gene3D" id="2.130.10.10">
    <property type="entry name" value="YVTN repeat-like/Quinoprotein amine dehydrogenase"/>
    <property type="match status" value="4"/>
</dbReference>
<keyword evidence="1" id="KW-1133">Transmembrane helix</keyword>
<dbReference type="KEGG" id="mtp:Mthe_0877"/>
<dbReference type="SMART" id="SM00564">
    <property type="entry name" value="PQQ"/>
    <property type="match status" value="10"/>
</dbReference>
<organism evidence="3 4">
    <name type="scientific">Methanothrix thermoacetophila (strain DSM 6194 / JCM 14653 / NBRC 101360 / PT)</name>
    <name type="common">Methanosaeta thermophila</name>
    <dbReference type="NCBI Taxonomy" id="349307"/>
    <lineage>
        <taxon>Archaea</taxon>
        <taxon>Methanobacteriati</taxon>
        <taxon>Methanobacteriota</taxon>
        <taxon>Stenosarchaea group</taxon>
        <taxon>Methanomicrobia</taxon>
        <taxon>Methanotrichales</taxon>
        <taxon>Methanotrichaceae</taxon>
        <taxon>Methanothrix</taxon>
    </lineage>
</organism>
<dbReference type="PANTHER" id="PTHR34512:SF30">
    <property type="entry name" value="OUTER MEMBRANE PROTEIN ASSEMBLY FACTOR BAMB"/>
    <property type="match status" value="1"/>
</dbReference>
<dbReference type="InterPro" id="IPR002372">
    <property type="entry name" value="PQQ_rpt_dom"/>
</dbReference>
<dbReference type="HOGENOM" id="CLU_348402_0_0_2"/>
<name>A0B7J1_METTP</name>
<dbReference type="InterPro" id="IPR015943">
    <property type="entry name" value="WD40/YVTN_repeat-like_dom_sf"/>
</dbReference>
<feature type="domain" description="Pyrrolo-quinoline quinone repeat" evidence="2">
    <location>
        <begin position="69"/>
        <end position="237"/>
    </location>
</feature>
<dbReference type="SUPFAM" id="SSF50998">
    <property type="entry name" value="Quinoprotein alcohol dehydrogenase-like"/>
    <property type="match status" value="4"/>
</dbReference>
<dbReference type="AlphaFoldDB" id="A0B7J1"/>
<reference evidence="3 4" key="1">
    <citation type="submission" date="2006-10" db="EMBL/GenBank/DDBJ databases">
        <title>Complete sequence of Methanosaeta thermophila PT.</title>
        <authorList>
            <consortium name="US DOE Joint Genome Institute"/>
            <person name="Copeland A."/>
            <person name="Lucas S."/>
            <person name="Lapidus A."/>
            <person name="Barry K."/>
            <person name="Detter J.C."/>
            <person name="Glavina del Rio T."/>
            <person name="Hammon N."/>
            <person name="Israni S."/>
            <person name="Pitluck S."/>
            <person name="Chain P."/>
            <person name="Malfatti S."/>
            <person name="Shin M."/>
            <person name="Vergez L."/>
            <person name="Schmutz J."/>
            <person name="Larimer F."/>
            <person name="Land M."/>
            <person name="Hauser L."/>
            <person name="Kyrpides N."/>
            <person name="Kim E."/>
            <person name="Smith K.S."/>
            <person name="Ingram-Smith C."/>
            <person name="Richardson P."/>
        </authorList>
    </citation>
    <scope>NUCLEOTIDE SEQUENCE [LARGE SCALE GENOMIC DNA]</scope>
    <source>
        <strain evidence="4">DSM 6194 / JCM 14653 / NBRC 101360 / PT</strain>
    </source>
</reference>
<feature type="domain" description="Pyrrolo-quinoline quinone repeat" evidence="2">
    <location>
        <begin position="530"/>
        <end position="719"/>
    </location>
</feature>